<proteinExistence type="predicted"/>
<dbReference type="Pfam" id="PF07727">
    <property type="entry name" value="RVT_2"/>
    <property type="match status" value="1"/>
</dbReference>
<accession>A0AAD5YHD8</accession>
<sequence length="452" mass="50552">MTHSLPRFDSIPLRAILHLAAAFGWFRGQDDVTGAFLHSKIDTEIYMKQPPGFEDGTNKVLQLLLGLYGLKQASRLWNEHMDDKLVNAGFHRLRSDNAVYVQRCDTGDSILAIHVDNFLSFADSQAELARVQNLLHSLFEMTTEDPDWIMGFQLISNPHDNTVSISHHQYISAILERFNMVDCNTHRTPVETGTVLSHSDEPSTKEEIEEMKKTPYRELTGALIWISVISRPDIAFAASHLAQFNANPGHAHWVAAKRVLRYLAATRDLRLVLGLEGVLPIGAGDTADMTSPESIQILSGYSDSDWGRDIDDRRSISGYVFRIGGSTIAWNSRKQTTVAASSTEAEYMALAHASKQGLWLRQLLIEIGVDYLQDTPVTLHVDNKGAIDLAKDNRNNNRTKHIDIRHHFVRERIADGTFILKHCASGDMVADGLTKPLATELHTKFVDTIGLH</sequence>
<reference evidence="2" key="1">
    <citation type="submission" date="2022-07" db="EMBL/GenBank/DDBJ databases">
        <title>Genome Sequence of Physisporinus lineatus.</title>
        <authorList>
            <person name="Buettner E."/>
        </authorList>
    </citation>
    <scope>NUCLEOTIDE SEQUENCE</scope>
    <source>
        <strain evidence="2">VT162</strain>
    </source>
</reference>
<dbReference type="InterPro" id="IPR013103">
    <property type="entry name" value="RVT_2"/>
</dbReference>
<keyword evidence="3" id="KW-1185">Reference proteome</keyword>
<dbReference type="PANTHER" id="PTHR11439">
    <property type="entry name" value="GAG-POL-RELATED RETROTRANSPOSON"/>
    <property type="match status" value="1"/>
</dbReference>
<evidence type="ECO:0000313" key="3">
    <source>
        <dbReference type="Proteomes" id="UP001212997"/>
    </source>
</evidence>
<comment type="caution">
    <text evidence="2">The sequence shown here is derived from an EMBL/GenBank/DDBJ whole genome shotgun (WGS) entry which is preliminary data.</text>
</comment>
<evidence type="ECO:0000313" key="2">
    <source>
        <dbReference type="EMBL" id="KAJ3488832.1"/>
    </source>
</evidence>
<dbReference type="EMBL" id="JANAWD010000058">
    <property type="protein sequence ID" value="KAJ3488832.1"/>
    <property type="molecule type" value="Genomic_DNA"/>
</dbReference>
<protein>
    <recommendedName>
        <fullName evidence="1">Reverse transcriptase Ty1/copia-type domain-containing protein</fullName>
    </recommendedName>
</protein>
<gene>
    <name evidence="2" type="ORF">NLI96_g2539</name>
</gene>
<evidence type="ECO:0000259" key="1">
    <source>
        <dbReference type="Pfam" id="PF07727"/>
    </source>
</evidence>
<organism evidence="2 3">
    <name type="scientific">Meripilus lineatus</name>
    <dbReference type="NCBI Taxonomy" id="2056292"/>
    <lineage>
        <taxon>Eukaryota</taxon>
        <taxon>Fungi</taxon>
        <taxon>Dikarya</taxon>
        <taxon>Basidiomycota</taxon>
        <taxon>Agaricomycotina</taxon>
        <taxon>Agaricomycetes</taxon>
        <taxon>Polyporales</taxon>
        <taxon>Meripilaceae</taxon>
        <taxon>Meripilus</taxon>
    </lineage>
</organism>
<dbReference type="SUPFAM" id="SSF56672">
    <property type="entry name" value="DNA/RNA polymerases"/>
    <property type="match status" value="1"/>
</dbReference>
<feature type="domain" description="Reverse transcriptase Ty1/copia-type" evidence="1">
    <location>
        <begin position="8"/>
        <end position="191"/>
    </location>
</feature>
<dbReference type="InterPro" id="IPR043502">
    <property type="entry name" value="DNA/RNA_pol_sf"/>
</dbReference>
<dbReference type="Proteomes" id="UP001212997">
    <property type="component" value="Unassembled WGS sequence"/>
</dbReference>
<name>A0AAD5YHD8_9APHY</name>
<dbReference type="AlphaFoldDB" id="A0AAD5YHD8"/>
<dbReference type="CDD" id="cd09272">
    <property type="entry name" value="RNase_HI_RT_Ty1"/>
    <property type="match status" value="1"/>
</dbReference>
<dbReference type="PANTHER" id="PTHR11439:SF467">
    <property type="entry name" value="INTEGRASE CATALYTIC DOMAIN-CONTAINING PROTEIN"/>
    <property type="match status" value="1"/>
</dbReference>